<evidence type="ECO:0000256" key="3">
    <source>
        <dbReference type="ARBA" id="ARBA00023002"/>
    </source>
</evidence>
<keyword evidence="5" id="KW-0349">Heme</keyword>
<dbReference type="GO" id="GO:0020037">
    <property type="term" value="F:heme binding"/>
    <property type="evidence" value="ECO:0007669"/>
    <property type="project" value="InterPro"/>
</dbReference>
<dbReference type="InterPro" id="IPR010255">
    <property type="entry name" value="Haem_peroxidase_sf"/>
</dbReference>
<feature type="region of interest" description="Disordered" evidence="6">
    <location>
        <begin position="337"/>
        <end position="373"/>
    </location>
</feature>
<proteinExistence type="predicted"/>
<evidence type="ECO:0008006" key="9">
    <source>
        <dbReference type="Google" id="ProtNLM"/>
    </source>
</evidence>
<dbReference type="OrthoDB" id="823504at2759"/>
<accession>A0A8H3J2F5</accession>
<sequence length="1417" mass="161319">MNGTAGTVSRRESEFDSLNLQLKQSKKYASFHGDALIGDVRRATGFLASWRNSDNDFRRILFNPHNYPALAHILSKYLTTQTLDVKRGAGLIAALANDSNRRAAFVESQVKSKFERMLHPPLTYLGDAFQYRAVDGKFNSAMNPHLGQAGAPYAKTVPSKTHPLGALPDAGLSSMLIYHATIIIHDIFRTNDHDKSISDSSSYLDLSPLYGFNMETQRQVRDDRFKLGLLKPDTFAEDRLLRQPPGVCIMLVMYNRYHNYAATQIYRINENGRFSVPKKYRRPKLIEMVRHFLKEDDQKTEGFKKACEEYREARENWMTDSSKSRLEKARRDLRRAVDQSIYPDRQKQQKFENEYDPPENEHDLQHKGSPMNDPSHKIVVVAKKFVTPEAKADDVSFKSLCANYEEALKRYTTYGVPVENTYDEATKALHYFIDKASISRSAQQGFEDAYDAAWNKLDDDLFNTARLITCGQYIQISIHDYLRALMGFHQWNTNFTLEPRMAMNDHRNVSRGLGNQVTVEFNLLYRFHCAIPLADEEYTEKFMKESAKAAGIKISDPKNVSLPLFLQMMQGYPKNDKNSVKPSEQEFGLNEDPDLAFKRNSITGLFEDQKMVNQLRKCMDEPISNFGPRNVPRCLRNVEIMGILQARKWQIGTLNDFRDFFGMSRHDTFESITGDAEVQNALRDLYEHPDKVELYPGIFCESDREQNLDPGPSDVDAALWAAIFSDAITLVRSDRFYTVDWNTNSLTSWGMKEVTSYDNELKSSVFHRLLQRAFPGWFPYNSIRFFHPFYTAAKNAEYAQQQGYGQDFRMTTIPKAKDTYGRPTEYRYETKKSDPVKPWKPLYLDDHEKIAAVLADDSDSLVHPARTELAGLPQSVVDILSPGQKRDRPTGTEIKADDSTLKTYFADLMHGIIKRESILMDSRKVAYQIDITRDFAIPVTTRYVADFLGFGYLIKSDQNPKAPYTENQIYQHITNCQIFFSYNADETKLLNRRKAYRSSMNFLYDLTKNGNIWKANKWFTCNLVSIGKKESNPMVKLGFKVAERVLEHEKGDAGRSAAILLLNALDSAYNSVLAFTSVLDHYIDGLYKLANPAEETRSSELLDVQKLAIADDAQSDSDLTEKVLKAQHVSVRLPIIRRVIKDTDVTNTENKVLFSVKKDQTVICDINSAKQQHPAAFKERDYLTYQPSFISTFVEYNPEHVAITGLVSMIKTAAQMKNLRRGNDAQGFLKRIDLDSSSEGYSNFMAPLRMKMVEADAKYAREHLNAHDADVFNKRILRPSTDTYLTPEWDEFVPFPTTWKLCYDGFGPSNYGGSRDGVEYSMLQESIAGLPDDFPPFYQPQGVSKHGGSFAETTCACNGPGVVCQCQYGARHNTESLNSTSNGHIKVEERTPMPAERTHIASAGCGVPGEHMPRVAG</sequence>
<dbReference type="InterPro" id="IPR037120">
    <property type="entry name" value="Haem_peroxidase_sf_animal"/>
</dbReference>
<keyword evidence="1 5" id="KW-0479">Metal-binding</keyword>
<dbReference type="GO" id="GO:0006631">
    <property type="term" value="P:fatty acid metabolic process"/>
    <property type="evidence" value="ECO:0007669"/>
    <property type="project" value="UniProtKB-ARBA"/>
</dbReference>
<evidence type="ECO:0000256" key="5">
    <source>
        <dbReference type="PIRSR" id="PIRSR619791-2"/>
    </source>
</evidence>
<dbReference type="GO" id="GO:0004601">
    <property type="term" value="F:peroxidase activity"/>
    <property type="evidence" value="ECO:0007669"/>
    <property type="project" value="InterPro"/>
</dbReference>
<keyword evidence="3" id="KW-0560">Oxidoreductase</keyword>
<keyword evidence="8" id="KW-1185">Reference proteome</keyword>
<dbReference type="InterPro" id="IPR050783">
    <property type="entry name" value="Oxylipin_biosynth_metab"/>
</dbReference>
<dbReference type="PANTHER" id="PTHR11903">
    <property type="entry name" value="PROSTAGLANDIN G/H SYNTHASE"/>
    <property type="match status" value="1"/>
</dbReference>
<feature type="compositionally biased region" description="Basic and acidic residues" evidence="6">
    <location>
        <begin position="344"/>
        <end position="366"/>
    </location>
</feature>
<dbReference type="PROSITE" id="PS50292">
    <property type="entry name" value="PEROXIDASE_3"/>
    <property type="match status" value="1"/>
</dbReference>
<comment type="caution">
    <text evidence="7">The sequence shown here is derived from an EMBL/GenBank/DDBJ whole genome shotgun (WGS) entry which is preliminary data.</text>
</comment>
<evidence type="ECO:0000256" key="4">
    <source>
        <dbReference type="ARBA" id="ARBA00023004"/>
    </source>
</evidence>
<feature type="binding site" description="axial binding residue" evidence="5">
    <location>
        <position position="528"/>
    </location>
    <ligand>
        <name>heme b</name>
        <dbReference type="ChEBI" id="CHEBI:60344"/>
    </ligand>
    <ligandPart>
        <name>Fe</name>
        <dbReference type="ChEBI" id="CHEBI:18248"/>
    </ligandPart>
</feature>
<evidence type="ECO:0000313" key="8">
    <source>
        <dbReference type="Proteomes" id="UP000664534"/>
    </source>
</evidence>
<dbReference type="GO" id="GO:0006979">
    <property type="term" value="P:response to oxidative stress"/>
    <property type="evidence" value="ECO:0007669"/>
    <property type="project" value="InterPro"/>
</dbReference>
<dbReference type="PANTHER" id="PTHR11903:SF13">
    <property type="entry name" value="LINOLEATE 10R-LIPOXYGENASE"/>
    <property type="match status" value="1"/>
</dbReference>
<evidence type="ECO:0000313" key="7">
    <source>
        <dbReference type="EMBL" id="CAF9939418.1"/>
    </source>
</evidence>
<keyword evidence="2" id="KW-0223">Dioxygenase</keyword>
<dbReference type="EMBL" id="CAJPDT010000118">
    <property type="protein sequence ID" value="CAF9939418.1"/>
    <property type="molecule type" value="Genomic_DNA"/>
</dbReference>
<evidence type="ECO:0000256" key="1">
    <source>
        <dbReference type="ARBA" id="ARBA00022723"/>
    </source>
</evidence>
<name>A0A8H3J2F5_9LECA</name>
<evidence type="ECO:0000256" key="6">
    <source>
        <dbReference type="SAM" id="MobiDB-lite"/>
    </source>
</evidence>
<dbReference type="InterPro" id="IPR019791">
    <property type="entry name" value="Haem_peroxidase_animal"/>
</dbReference>
<evidence type="ECO:0000256" key="2">
    <source>
        <dbReference type="ARBA" id="ARBA00022964"/>
    </source>
</evidence>
<dbReference type="GO" id="GO:0046872">
    <property type="term" value="F:metal ion binding"/>
    <property type="evidence" value="ECO:0007669"/>
    <property type="project" value="UniProtKB-KW"/>
</dbReference>
<protein>
    <recommendedName>
        <fullName evidence="9">Heme peroxidase</fullName>
    </recommendedName>
</protein>
<dbReference type="GO" id="GO:0051213">
    <property type="term" value="F:dioxygenase activity"/>
    <property type="evidence" value="ECO:0007669"/>
    <property type="project" value="UniProtKB-KW"/>
</dbReference>
<dbReference type="SUPFAM" id="SSF48113">
    <property type="entry name" value="Heme-dependent peroxidases"/>
    <property type="match status" value="1"/>
</dbReference>
<organism evidence="7 8">
    <name type="scientific">Imshaugia aleurites</name>
    <dbReference type="NCBI Taxonomy" id="172621"/>
    <lineage>
        <taxon>Eukaryota</taxon>
        <taxon>Fungi</taxon>
        <taxon>Dikarya</taxon>
        <taxon>Ascomycota</taxon>
        <taxon>Pezizomycotina</taxon>
        <taxon>Lecanoromycetes</taxon>
        <taxon>OSLEUM clade</taxon>
        <taxon>Lecanoromycetidae</taxon>
        <taxon>Lecanorales</taxon>
        <taxon>Lecanorineae</taxon>
        <taxon>Parmeliaceae</taxon>
        <taxon>Imshaugia</taxon>
    </lineage>
</organism>
<reference evidence="7" key="1">
    <citation type="submission" date="2021-03" db="EMBL/GenBank/DDBJ databases">
        <authorList>
            <person name="Tagirdzhanova G."/>
        </authorList>
    </citation>
    <scope>NUCLEOTIDE SEQUENCE</scope>
</reference>
<gene>
    <name evidence="7" type="ORF">IMSHALPRED_001343</name>
</gene>
<keyword evidence="4 5" id="KW-0408">Iron</keyword>
<dbReference type="Proteomes" id="UP000664534">
    <property type="component" value="Unassembled WGS sequence"/>
</dbReference>
<dbReference type="Pfam" id="PF03098">
    <property type="entry name" value="An_peroxidase"/>
    <property type="match status" value="1"/>
</dbReference>
<dbReference type="Gene3D" id="1.10.640.10">
    <property type="entry name" value="Haem peroxidase domain superfamily, animal type"/>
    <property type="match status" value="2"/>
</dbReference>